<sequence>MFLGDLHKIKNDFSAKYLIDTIESMEISNSFTYYNFPFYKGEVDDDIIKAHVLFVSREFGVIFFRCIDAESKLTDEEITKLDELDGHIVGRIGKVNDLRIGRRELKINVTPKFFIADHIDVEGEDYVKAGNLEDIIENNKKQLLTDDEFQILTSVIEGSYHLISKKDRSVSKVIDTPPTKGYILNQIQSQITSFDVEQKKAALNNIDSPQRIRGLAGSGKTIILAMKAALYHIQHPEEEILYTYYTKALYGHIRYLIEKYYFEFAENGSPNWDKIHILHGWGGKGVKGVYSTLTEENFIRPITFIEAKRNNPKSPFEHLFNELEKHDLSEKFGLSLIDEGQDFPSSFYRVIRKITTNSRVVWAYDDFQNIFDVKIQDEKQTFGKDANGDYFVDFSRDENNLQDIVLHKCYRTPRILLLNAFALGLGIYNEPVLQRLENNNHWQDLGFEVESGDSQTGSRMLISRPEKNSPLITNELFKEDSITLQIFDDLYKECAYVADLIVKDIYEQELNPDDISVIGIDGKHIHIYFGELEKLLIEKGIKCFNHLNTAYNNKFYSQTGFVTLSTLNKAKGNESGMVYIVGTEYAFQHKDYIIDRNKIFTAITRSKGWVVMTGFEKAEQCRVEMNRLKINQNKFDFIQPSESSTRTILRGMDKQQGILNEINARVQELSKIGLSDSQILELIKDLNSKK</sequence>
<evidence type="ECO:0000313" key="3">
    <source>
        <dbReference type="EMBL" id="SEM91862.1"/>
    </source>
</evidence>
<dbReference type="GO" id="GO:0005524">
    <property type="term" value="F:ATP binding"/>
    <property type="evidence" value="ECO:0007669"/>
    <property type="project" value="InterPro"/>
</dbReference>
<dbReference type="OrthoDB" id="9787585at2"/>
<accession>A0A1H8CA71</accession>
<dbReference type="GO" id="GO:0033202">
    <property type="term" value="C:DNA helicase complex"/>
    <property type="evidence" value="ECO:0007669"/>
    <property type="project" value="TreeGrafter"/>
</dbReference>
<dbReference type="PANTHER" id="PTHR11070">
    <property type="entry name" value="UVRD / RECB / PCRA DNA HELICASE FAMILY MEMBER"/>
    <property type="match status" value="1"/>
</dbReference>
<keyword evidence="3" id="KW-0067">ATP-binding</keyword>
<reference evidence="4" key="1">
    <citation type="submission" date="2016-10" db="EMBL/GenBank/DDBJ databases">
        <authorList>
            <person name="Varghese N."/>
            <person name="Submissions S."/>
        </authorList>
    </citation>
    <scope>NUCLEOTIDE SEQUENCE [LARGE SCALE GENOMIC DNA]</scope>
    <source>
        <strain evidence="4">DSM 17453</strain>
    </source>
</reference>
<dbReference type="InterPro" id="IPR027785">
    <property type="entry name" value="UvrD-like_helicase_C"/>
</dbReference>
<dbReference type="Gene3D" id="3.40.50.300">
    <property type="entry name" value="P-loop containing nucleotide triphosphate hydrolases"/>
    <property type="match status" value="2"/>
</dbReference>
<keyword evidence="3" id="KW-0547">Nucleotide-binding</keyword>
<dbReference type="Proteomes" id="UP000199450">
    <property type="component" value="Unassembled WGS sequence"/>
</dbReference>
<proteinExistence type="predicted"/>
<dbReference type="STRING" id="295069.SAMN05421856_108171"/>
<gene>
    <name evidence="3" type="ORF">SAMN05421856_108171</name>
</gene>
<name>A0A1H8CA71_9FLAO</name>
<dbReference type="GO" id="GO:0005829">
    <property type="term" value="C:cytosol"/>
    <property type="evidence" value="ECO:0007669"/>
    <property type="project" value="TreeGrafter"/>
</dbReference>
<organism evidence="3 4">
    <name type="scientific">Chryseobacterium taichungense</name>
    <dbReference type="NCBI Taxonomy" id="295069"/>
    <lineage>
        <taxon>Bacteria</taxon>
        <taxon>Pseudomonadati</taxon>
        <taxon>Bacteroidota</taxon>
        <taxon>Flavobacteriia</taxon>
        <taxon>Flavobacteriales</taxon>
        <taxon>Weeksellaceae</taxon>
        <taxon>Chryseobacterium group</taxon>
        <taxon>Chryseobacterium</taxon>
    </lineage>
</organism>
<evidence type="ECO:0000259" key="2">
    <source>
        <dbReference type="Pfam" id="PF13538"/>
    </source>
</evidence>
<evidence type="ECO:0000313" key="4">
    <source>
        <dbReference type="Proteomes" id="UP000199450"/>
    </source>
</evidence>
<dbReference type="InterPro" id="IPR027417">
    <property type="entry name" value="P-loop_NTPase"/>
</dbReference>
<protein>
    <recommendedName>
        <fullName evidence="1">DNA 3'-5' helicase II</fullName>
    </recommendedName>
</protein>
<dbReference type="RefSeq" id="WP_090001230.1">
    <property type="nucleotide sequence ID" value="NZ_FOBV01000008.1"/>
</dbReference>
<dbReference type="AlphaFoldDB" id="A0A1H8CA71"/>
<keyword evidence="3" id="KW-0347">Helicase</keyword>
<dbReference type="PANTHER" id="PTHR11070:SF2">
    <property type="entry name" value="ATP-DEPENDENT DNA HELICASE SRS2"/>
    <property type="match status" value="1"/>
</dbReference>
<dbReference type="GO" id="GO:0003677">
    <property type="term" value="F:DNA binding"/>
    <property type="evidence" value="ECO:0007669"/>
    <property type="project" value="InterPro"/>
</dbReference>
<evidence type="ECO:0000256" key="1">
    <source>
        <dbReference type="ARBA" id="ARBA00034923"/>
    </source>
</evidence>
<keyword evidence="4" id="KW-1185">Reference proteome</keyword>
<dbReference type="Pfam" id="PF13538">
    <property type="entry name" value="UvrD_C_2"/>
    <property type="match status" value="1"/>
</dbReference>
<dbReference type="InterPro" id="IPR000212">
    <property type="entry name" value="DNA_helicase_UvrD/REP"/>
</dbReference>
<dbReference type="GO" id="GO:0000725">
    <property type="term" value="P:recombinational repair"/>
    <property type="evidence" value="ECO:0007669"/>
    <property type="project" value="TreeGrafter"/>
</dbReference>
<keyword evidence="3" id="KW-0378">Hydrolase</keyword>
<dbReference type="EMBL" id="FOBV01000008">
    <property type="protein sequence ID" value="SEM91862.1"/>
    <property type="molecule type" value="Genomic_DNA"/>
</dbReference>
<dbReference type="SUPFAM" id="SSF52540">
    <property type="entry name" value="P-loop containing nucleoside triphosphate hydrolases"/>
    <property type="match status" value="1"/>
</dbReference>
<feature type="domain" description="UvrD-like helicase C-terminal" evidence="2">
    <location>
        <begin position="562"/>
        <end position="612"/>
    </location>
</feature>
<dbReference type="GO" id="GO:0043138">
    <property type="term" value="F:3'-5' DNA helicase activity"/>
    <property type="evidence" value="ECO:0007669"/>
    <property type="project" value="TreeGrafter"/>
</dbReference>